<organism evidence="2">
    <name type="scientific">termite gut metagenome</name>
    <dbReference type="NCBI Taxonomy" id="433724"/>
    <lineage>
        <taxon>unclassified sequences</taxon>
        <taxon>metagenomes</taxon>
        <taxon>organismal metagenomes</taxon>
    </lineage>
</organism>
<dbReference type="FunFam" id="1.10.287.1080:FF:000001">
    <property type="entry name" value="Nucleoside triphosphate pyrophosphohydrolase"/>
    <property type="match status" value="1"/>
</dbReference>
<dbReference type="InterPro" id="IPR004518">
    <property type="entry name" value="MazG-like_dom"/>
</dbReference>
<dbReference type="PANTHER" id="PTHR30522">
    <property type="entry name" value="NUCLEOSIDE TRIPHOSPHATE PYROPHOSPHOHYDROLASE"/>
    <property type="match status" value="1"/>
</dbReference>
<proteinExistence type="predicted"/>
<accession>A0A5J4QZG8</accession>
<dbReference type="GO" id="GO:0006950">
    <property type="term" value="P:response to stress"/>
    <property type="evidence" value="ECO:0007669"/>
    <property type="project" value="UniProtKB-ARBA"/>
</dbReference>
<name>A0A5J4QZG8_9ZZZZ</name>
<sequence length="264" mass="30743">MIKTMHTKEEKTAAFGRFLELLDELREKCPWDRKQTNETLRPNTIEETYELCDALIREDSKNVCKELGDMLLHIAFYAKIASEKEEFDIKDVCDSLCEKLIFRHPHVFGNVKADTAGEVSENWEQLKLKEKGGNTSVLSGVPSALPSLIKAYRIQDKVRNVGFDWEEKDQVWDKVKEEFDELQVEISQMNQSKAEEEFGDLLFSVVNAARLYGINPDNALERTNKKFIRRFNYLEAYTVQEGKSLKEMTLEEMNKIWEKAKQTE</sequence>
<dbReference type="GO" id="GO:0046081">
    <property type="term" value="P:dUTP catabolic process"/>
    <property type="evidence" value="ECO:0007669"/>
    <property type="project" value="TreeGrafter"/>
</dbReference>
<dbReference type="FunFam" id="1.10.287.1080:FF:000003">
    <property type="entry name" value="Nucleoside triphosphate pyrophosphohydrolase"/>
    <property type="match status" value="1"/>
</dbReference>
<keyword evidence="2" id="KW-0378">Hydrolase</keyword>
<evidence type="ECO:0000259" key="1">
    <source>
        <dbReference type="Pfam" id="PF03819"/>
    </source>
</evidence>
<dbReference type="NCBIfam" id="NF007113">
    <property type="entry name" value="PRK09562.1"/>
    <property type="match status" value="1"/>
</dbReference>
<dbReference type="EC" id="3.6.1.8" evidence="2"/>
<dbReference type="GO" id="GO:0046061">
    <property type="term" value="P:dATP catabolic process"/>
    <property type="evidence" value="ECO:0007669"/>
    <property type="project" value="TreeGrafter"/>
</dbReference>
<dbReference type="EMBL" id="SNRY01002279">
    <property type="protein sequence ID" value="KAA6325853.1"/>
    <property type="molecule type" value="Genomic_DNA"/>
</dbReference>
<dbReference type="GO" id="GO:0046047">
    <property type="term" value="P:TTP catabolic process"/>
    <property type="evidence" value="ECO:0007669"/>
    <property type="project" value="TreeGrafter"/>
</dbReference>
<dbReference type="GO" id="GO:0047693">
    <property type="term" value="F:ATP diphosphatase activity"/>
    <property type="evidence" value="ECO:0007669"/>
    <property type="project" value="UniProtKB-EC"/>
</dbReference>
<protein>
    <submittedName>
        <fullName evidence="2">Nucleoside triphosphate pyrophosphohydrolase</fullName>
        <ecNumber evidence="2">3.6.1.8</ecNumber>
    </submittedName>
</protein>
<dbReference type="InterPro" id="IPR048015">
    <property type="entry name" value="NTP-PPase_MazG-like_N"/>
</dbReference>
<dbReference type="CDD" id="cd11528">
    <property type="entry name" value="NTP-PPase_MazG_Nterm"/>
    <property type="match status" value="1"/>
</dbReference>
<dbReference type="InterPro" id="IPR011551">
    <property type="entry name" value="NTP_PyrPHydrolase_MazG"/>
</dbReference>
<dbReference type="InterPro" id="IPR048011">
    <property type="entry name" value="NTP-PPase_MazG-like_C"/>
</dbReference>
<dbReference type="NCBIfam" id="TIGR00444">
    <property type="entry name" value="mazG"/>
    <property type="match status" value="1"/>
</dbReference>
<comment type="caution">
    <text evidence="2">The sequence shown here is derived from an EMBL/GenBank/DDBJ whole genome shotgun (WGS) entry which is preliminary data.</text>
</comment>
<dbReference type="CDD" id="cd11529">
    <property type="entry name" value="NTP-PPase_MazG_Cterm"/>
    <property type="match status" value="1"/>
</dbReference>
<dbReference type="GO" id="GO:0046052">
    <property type="term" value="P:UTP catabolic process"/>
    <property type="evidence" value="ECO:0007669"/>
    <property type="project" value="TreeGrafter"/>
</dbReference>
<dbReference type="AlphaFoldDB" id="A0A5J4QZG8"/>
<dbReference type="GO" id="GO:0006203">
    <property type="term" value="P:dGTP catabolic process"/>
    <property type="evidence" value="ECO:0007669"/>
    <property type="project" value="TreeGrafter"/>
</dbReference>
<dbReference type="SUPFAM" id="SSF101386">
    <property type="entry name" value="all-alpha NTP pyrophosphatases"/>
    <property type="match status" value="2"/>
</dbReference>
<dbReference type="GO" id="GO:0046076">
    <property type="term" value="P:dTTP catabolic process"/>
    <property type="evidence" value="ECO:0007669"/>
    <property type="project" value="TreeGrafter"/>
</dbReference>
<evidence type="ECO:0000313" key="2">
    <source>
        <dbReference type="EMBL" id="KAA6325853.1"/>
    </source>
</evidence>
<dbReference type="PANTHER" id="PTHR30522:SF0">
    <property type="entry name" value="NUCLEOSIDE TRIPHOSPHATE PYROPHOSPHOHYDROLASE"/>
    <property type="match status" value="1"/>
</dbReference>
<reference evidence="2" key="1">
    <citation type="submission" date="2019-03" db="EMBL/GenBank/DDBJ databases">
        <title>Single cell metagenomics reveals metabolic interactions within the superorganism composed of flagellate Streblomastix strix and complex community of Bacteroidetes bacteria on its surface.</title>
        <authorList>
            <person name="Treitli S.C."/>
            <person name="Kolisko M."/>
            <person name="Husnik F."/>
            <person name="Keeling P."/>
            <person name="Hampl V."/>
        </authorList>
    </citation>
    <scope>NUCLEOTIDE SEQUENCE</scope>
    <source>
        <strain evidence="2">STM</strain>
    </source>
</reference>
<gene>
    <name evidence="2" type="ORF">EZS27_024975</name>
</gene>
<feature type="domain" description="NTP pyrophosphohydrolase MazG-like" evidence="1">
    <location>
        <begin position="174"/>
        <end position="231"/>
    </location>
</feature>
<feature type="domain" description="NTP pyrophosphohydrolase MazG-like" evidence="1">
    <location>
        <begin position="35"/>
        <end position="108"/>
    </location>
</feature>
<dbReference type="Pfam" id="PF03819">
    <property type="entry name" value="MazG"/>
    <property type="match status" value="2"/>
</dbReference>
<dbReference type="Gene3D" id="1.10.287.1080">
    <property type="entry name" value="MazG-like"/>
    <property type="match status" value="2"/>
</dbReference>